<feature type="binding site" evidence="1">
    <location>
        <position position="386"/>
    </location>
    <ligand>
        <name>Mg(2+)</name>
        <dbReference type="ChEBI" id="CHEBI:18420"/>
        <label>1</label>
    </ligand>
</feature>
<comment type="caution">
    <text evidence="3">The sequence shown here is derived from an EMBL/GenBank/DDBJ whole genome shotgun (WGS) entry which is preliminary data.</text>
</comment>
<evidence type="ECO:0000256" key="2">
    <source>
        <dbReference type="SAM" id="MobiDB-lite"/>
    </source>
</evidence>
<gene>
    <name evidence="3" type="ORF">IAA06_13625</name>
</gene>
<dbReference type="Proteomes" id="UP000823842">
    <property type="component" value="Unassembled WGS sequence"/>
</dbReference>
<reference evidence="3" key="1">
    <citation type="journal article" date="2021" name="PeerJ">
        <title>Extensive microbial diversity within the chicken gut microbiome revealed by metagenomics and culture.</title>
        <authorList>
            <person name="Gilroy R."/>
            <person name="Ravi A."/>
            <person name="Getino M."/>
            <person name="Pursley I."/>
            <person name="Horton D.L."/>
            <person name="Alikhan N.F."/>
            <person name="Baker D."/>
            <person name="Gharbi K."/>
            <person name="Hall N."/>
            <person name="Watson M."/>
            <person name="Adriaenssens E.M."/>
            <person name="Foster-Nyarko E."/>
            <person name="Jarju S."/>
            <person name="Secka A."/>
            <person name="Antonio M."/>
            <person name="Oren A."/>
            <person name="Chaudhuri R.R."/>
            <person name="La Ragione R."/>
            <person name="Hildebrand F."/>
            <person name="Pallen M.J."/>
        </authorList>
    </citation>
    <scope>NUCLEOTIDE SEQUENCE</scope>
    <source>
        <strain evidence="3">ChiSjej1B19-5720</strain>
    </source>
</reference>
<reference evidence="3" key="2">
    <citation type="submission" date="2021-04" db="EMBL/GenBank/DDBJ databases">
        <authorList>
            <person name="Gilroy R."/>
        </authorList>
    </citation>
    <scope>NUCLEOTIDE SEQUENCE</scope>
    <source>
        <strain evidence="3">ChiSjej1B19-5720</strain>
    </source>
</reference>
<organism evidence="3 4">
    <name type="scientific">Candidatus Blautia faecavium</name>
    <dbReference type="NCBI Taxonomy" id="2838487"/>
    <lineage>
        <taxon>Bacteria</taxon>
        <taxon>Bacillati</taxon>
        <taxon>Bacillota</taxon>
        <taxon>Clostridia</taxon>
        <taxon>Lachnospirales</taxon>
        <taxon>Lachnospiraceae</taxon>
        <taxon>Blautia</taxon>
    </lineage>
</organism>
<proteinExistence type="predicted"/>
<dbReference type="EMBL" id="DWYZ01000257">
    <property type="protein sequence ID" value="HJB29808.1"/>
    <property type="molecule type" value="Genomic_DNA"/>
</dbReference>
<dbReference type="PANTHER" id="PTHR16222:SF12">
    <property type="entry name" value="ADP-RIBOSYLGLYCOHYDROLASE-RELATED"/>
    <property type="match status" value="1"/>
</dbReference>
<dbReference type="InterPro" id="IPR005502">
    <property type="entry name" value="Ribosyl_crysJ1"/>
</dbReference>
<dbReference type="Pfam" id="PF03747">
    <property type="entry name" value="ADP_ribosyl_GH"/>
    <property type="match status" value="1"/>
</dbReference>
<dbReference type="PANTHER" id="PTHR16222">
    <property type="entry name" value="ADP-RIBOSYLGLYCOHYDROLASE"/>
    <property type="match status" value="1"/>
</dbReference>
<evidence type="ECO:0000313" key="3">
    <source>
        <dbReference type="EMBL" id="HJB29808.1"/>
    </source>
</evidence>
<dbReference type="AlphaFoldDB" id="A0A9D2LW35"/>
<dbReference type="SUPFAM" id="SSF101478">
    <property type="entry name" value="ADP-ribosylglycohydrolase"/>
    <property type="match status" value="1"/>
</dbReference>
<protein>
    <submittedName>
        <fullName evidence="3">ADP-ribosylglycohydrolase family protein</fullName>
    </submittedName>
</protein>
<comment type="cofactor">
    <cofactor evidence="1">
        <name>Mg(2+)</name>
        <dbReference type="ChEBI" id="CHEBI:18420"/>
    </cofactor>
    <text evidence="1">Binds 2 magnesium ions per subunit.</text>
</comment>
<keyword evidence="1" id="KW-0460">Magnesium</keyword>
<sequence length="448" mass="50769">MKIRDVKYVPFSQTDLWEKVDDITRYLRLSAEFGCNEESRRIWEEFKGNIDKTIGQFQELVLAQTDEEEPDDLDKIRSLRSPGPRRMRTSLPGDYTDRLLGAFYGRMAGCTLGAALEFNSVDVMEEWARYFGDEYPLKDYWSRIKDPMQPHYIVGKKIDLTKGHMDAVPPDDDTIYTLLGLLILEEAGMDFTHKDMEKVWKRYLPLDGENGSRGCYWGERIMMQNFEKGMDLPQAGIYGNPNLQNIAGWTRADPYGYVCPGWPEKAAELAYKDCSANHRRNGVYGAMFMAATIAAAFVVDDPMEAVRIGLTEIPENCMFAEGIRWALANKAENYRDAAEKTWNVYDGMFNGSALTNAIHVVMGLDIGEKDFTKTIGETVAMSGDNDCTGATAGSIVGAVIGKEKIPANWTEPFKGRMHIYLKEHPEYLDIETVCKRFEKLAAEFVQVK</sequence>
<keyword evidence="1" id="KW-0479">Metal-binding</keyword>
<feature type="region of interest" description="Disordered" evidence="2">
    <location>
        <begin position="66"/>
        <end position="87"/>
    </location>
</feature>
<dbReference type="GO" id="GO:0046872">
    <property type="term" value="F:metal ion binding"/>
    <property type="evidence" value="ECO:0007669"/>
    <property type="project" value="UniProtKB-KW"/>
</dbReference>
<accession>A0A9D2LW35</accession>
<evidence type="ECO:0000256" key="1">
    <source>
        <dbReference type="PIRSR" id="PIRSR605502-1"/>
    </source>
</evidence>
<dbReference type="InterPro" id="IPR050792">
    <property type="entry name" value="ADP-ribosylglycohydrolase"/>
</dbReference>
<name>A0A9D2LW35_9FIRM</name>
<dbReference type="Gene3D" id="1.10.4080.10">
    <property type="entry name" value="ADP-ribosylation/Crystallin J1"/>
    <property type="match status" value="1"/>
</dbReference>
<feature type="binding site" evidence="1">
    <location>
        <position position="384"/>
    </location>
    <ligand>
        <name>Mg(2+)</name>
        <dbReference type="ChEBI" id="CHEBI:18420"/>
        <label>1</label>
    </ligand>
</feature>
<dbReference type="InterPro" id="IPR036705">
    <property type="entry name" value="Ribosyl_crysJ1_sf"/>
</dbReference>
<evidence type="ECO:0000313" key="4">
    <source>
        <dbReference type="Proteomes" id="UP000823842"/>
    </source>
</evidence>